<dbReference type="EC" id="6.3.5.3" evidence="8"/>
<dbReference type="Pfam" id="PF00586">
    <property type="entry name" value="AIRS"/>
    <property type="match status" value="2"/>
</dbReference>
<dbReference type="Gene3D" id="3.30.1330.10">
    <property type="entry name" value="PurM-like, N-terminal domain"/>
    <property type="match status" value="2"/>
</dbReference>
<evidence type="ECO:0000256" key="8">
    <source>
        <dbReference type="HAMAP-Rule" id="MF_00420"/>
    </source>
</evidence>
<keyword evidence="2 8" id="KW-0436">Ligase</keyword>
<feature type="domain" description="PurM-like N-terminal" evidence="9">
    <location>
        <begin position="467"/>
        <end position="585"/>
    </location>
</feature>
<dbReference type="PIRSF" id="PIRSF001587">
    <property type="entry name" value="FGAM_synthase_II"/>
    <property type="match status" value="1"/>
</dbReference>
<dbReference type="SUPFAM" id="SSF56042">
    <property type="entry name" value="PurM C-terminal domain-like"/>
    <property type="match status" value="2"/>
</dbReference>
<dbReference type="HOGENOM" id="CLU_003100_0_1_11"/>
<dbReference type="Pfam" id="PF18072">
    <property type="entry name" value="FGAR-AT_linker"/>
    <property type="match status" value="1"/>
</dbReference>
<sequence length="770" mass="81980">MRMREKGITQAMTTFNDTVAAAQANPDLEQPYASLGLKDDEYARIKEILGRRPTDAELAMYSVMWSEHCSYKSSKVHLRYFGETMTEEMSEKILAGIGENAGVVDIGGGNAVTFRVESHNHPSYVEPHQGAATGVGGIVRDIMAMGARPIAVMDQLRFGPADAPDTSRVLPGVVDGISHYGNCLGLPNIGGETVFDESYAGNPLVNALCVGTLKVDDLKLAFASGLGNKVMLFGSRTGLDGIGGVSVLASDTFEEGAERKLPAVQVGDPFAEKVLIECCLDLYRAGVVVGIQDLGGAGLACATSELAAAGDGGMEIDLDAVPLRAENMLAAEILSSESQERMCAIVRPEDVARFREICAHWDVTCAEIGEVTDGEHLLIRHRGELVVDAPAHTIAHEGPVYERPWARPEWQDEVQQFQGVEKPTDPEAVKAALLAMVGSPALCSRAFITDQYDRYVRGNTVQAQHANAGVLRIDEQTHRGVAVSADASGRYTKLDPNMGARLALAEAYRNVAVTGARPVAVTNCLNFGSPEDPAVMWQFREAVHGLADGAKELVIPVSGGNVSFYNQTGSEAILPTPVVGVLGVIDDVRESVRNKLGMVSGTEELYLLGQTFDEFGGSIWQQVSGAGLSGLPPQVDLANEEKLMEFFQQPGVVSAAHDVSEGGVAQAIAELAIYSNKGVSLDVSGVHDDVFTALFSESASRVVVAATDGAAVVRRAQELGIPVVKIGETIDEPVVRVEGQFEVPVAELTRAWTETLPRLFSHAVGANSVV</sequence>
<dbReference type="EMBL" id="ACEB01000031">
    <property type="protein sequence ID" value="EEG26324.1"/>
    <property type="molecule type" value="Genomic_DNA"/>
</dbReference>
<feature type="domain" description="PurM-like C-terminal" evidence="10">
    <location>
        <begin position="227"/>
        <end position="377"/>
    </location>
</feature>
<comment type="similarity">
    <text evidence="8">Belongs to the FGAMS family.</text>
</comment>
<dbReference type="PANTHER" id="PTHR43555:SF1">
    <property type="entry name" value="PHOSPHORIBOSYLFORMYLGLYCINAMIDINE SYNTHASE SUBUNIT PURL"/>
    <property type="match status" value="1"/>
</dbReference>
<evidence type="ECO:0000259" key="10">
    <source>
        <dbReference type="Pfam" id="PF02769"/>
    </source>
</evidence>
<feature type="binding site" evidence="8">
    <location>
        <position position="140"/>
    </location>
    <ligand>
        <name>substrate</name>
    </ligand>
</feature>
<keyword evidence="4 8" id="KW-0547">Nucleotide-binding</keyword>
<feature type="domain" description="PurM-like N-terminal" evidence="9">
    <location>
        <begin position="98"/>
        <end position="212"/>
    </location>
</feature>
<feature type="domain" description="Phosphoribosylformylglycinamidine synthase linker" evidence="11">
    <location>
        <begin position="30"/>
        <end position="72"/>
    </location>
</feature>
<dbReference type="InterPro" id="IPR016188">
    <property type="entry name" value="PurM-like_N"/>
</dbReference>
<evidence type="ECO:0000256" key="1">
    <source>
        <dbReference type="ARBA" id="ARBA00022490"/>
    </source>
</evidence>
<dbReference type="Proteomes" id="UP000006247">
    <property type="component" value="Unassembled WGS sequence"/>
</dbReference>
<name>C0E5E0_9CORY</name>
<feature type="active site" evidence="8">
    <location>
        <position position="68"/>
    </location>
</feature>
<feature type="binding site" evidence="8">
    <location>
        <position position="115"/>
    </location>
    <ligand>
        <name>ATP</name>
        <dbReference type="ChEBI" id="CHEBI:30616"/>
    </ligand>
</feature>
<dbReference type="GO" id="GO:0004642">
    <property type="term" value="F:phosphoribosylformylglycinamidine synthase activity"/>
    <property type="evidence" value="ECO:0007669"/>
    <property type="project" value="UniProtKB-UniRule"/>
</dbReference>
<organism evidence="12 13">
    <name type="scientific">Corynebacterium matruchotii ATCC 33806</name>
    <dbReference type="NCBI Taxonomy" id="566549"/>
    <lineage>
        <taxon>Bacteria</taxon>
        <taxon>Bacillati</taxon>
        <taxon>Actinomycetota</taxon>
        <taxon>Actinomycetes</taxon>
        <taxon>Mycobacteriales</taxon>
        <taxon>Corynebacteriaceae</taxon>
        <taxon>Corynebacterium</taxon>
    </lineage>
</organism>
<dbReference type="Pfam" id="PF02769">
    <property type="entry name" value="AIRS_C"/>
    <property type="match status" value="2"/>
</dbReference>
<keyword evidence="6 8" id="KW-0067">ATP-binding</keyword>
<comment type="caution">
    <text evidence="8">Lacks conserved residue(s) required for the propagation of feature annotation.</text>
</comment>
<proteinExistence type="inferred from homology"/>
<evidence type="ECO:0000313" key="12">
    <source>
        <dbReference type="EMBL" id="EEG26324.1"/>
    </source>
</evidence>
<feature type="binding site" evidence="8">
    <location>
        <position position="117"/>
    </location>
    <ligand>
        <name>Mg(2+)</name>
        <dbReference type="ChEBI" id="CHEBI:18420"/>
        <label>1</label>
    </ligand>
</feature>
<dbReference type="InterPro" id="IPR036676">
    <property type="entry name" value="PurM-like_C_sf"/>
</dbReference>
<feature type="binding site" evidence="8">
    <location>
        <position position="560"/>
    </location>
    <ligand>
        <name>ATP</name>
        <dbReference type="ChEBI" id="CHEBI:30616"/>
    </ligand>
</feature>
<feature type="domain" description="PurM-like C-terminal" evidence="10">
    <location>
        <begin position="605"/>
        <end position="738"/>
    </location>
</feature>
<dbReference type="SUPFAM" id="SSF55326">
    <property type="entry name" value="PurM N-terminal domain-like"/>
    <property type="match status" value="2"/>
</dbReference>
<protein>
    <recommendedName>
        <fullName evidence="8">Phosphoribosylformylglycinamidine synthase subunit PurL</fullName>
        <shortName evidence="8">FGAM synthase</shortName>
        <ecNumber evidence="8">6.3.5.3</ecNumber>
    </recommendedName>
    <alternativeName>
        <fullName evidence="8">Formylglycinamide ribonucleotide amidotransferase subunit II</fullName>
        <shortName evidence="8">FGAR amidotransferase II</shortName>
        <shortName evidence="8">FGAR-AT II</shortName>
    </alternativeName>
    <alternativeName>
        <fullName evidence="8">Glutamine amidotransferase PurL</fullName>
    </alternativeName>
    <alternativeName>
        <fullName evidence="8">Phosphoribosylformylglycinamidine synthase subunit II</fullName>
    </alternativeName>
</protein>
<feature type="binding site" evidence="8">
    <location>
        <position position="265"/>
    </location>
    <ligand>
        <name>substrate</name>
    </ligand>
</feature>
<dbReference type="UniPathway" id="UPA00074">
    <property type="reaction ID" value="UER00128"/>
</dbReference>
<comment type="subcellular location">
    <subcellularLocation>
        <location evidence="8">Cytoplasm</location>
    </subcellularLocation>
</comment>
<keyword evidence="3 8" id="KW-0479">Metal-binding</keyword>
<dbReference type="GO" id="GO:0000287">
    <property type="term" value="F:magnesium ion binding"/>
    <property type="evidence" value="ECO:0007669"/>
    <property type="project" value="UniProtKB-UniRule"/>
</dbReference>
<evidence type="ECO:0000313" key="13">
    <source>
        <dbReference type="Proteomes" id="UP000006247"/>
    </source>
</evidence>
<evidence type="ECO:0000259" key="11">
    <source>
        <dbReference type="Pfam" id="PF18072"/>
    </source>
</evidence>
<feature type="binding site" evidence="8">
    <location>
        <position position="71"/>
    </location>
    <ligand>
        <name>ATP</name>
        <dbReference type="ChEBI" id="CHEBI:30616"/>
    </ligand>
</feature>
<dbReference type="CDD" id="cd02204">
    <property type="entry name" value="PurL_repeat2"/>
    <property type="match status" value="1"/>
</dbReference>
<comment type="subunit">
    <text evidence="8">Monomer. Part of the FGAM synthase complex composed of 1 PurL, 1 PurQ and 2 PurS subunits.</text>
</comment>
<evidence type="ECO:0000256" key="4">
    <source>
        <dbReference type="ARBA" id="ARBA00022741"/>
    </source>
</evidence>
<reference evidence="12 13" key="1">
    <citation type="submission" date="2009-01" db="EMBL/GenBank/DDBJ databases">
        <authorList>
            <person name="Fulton L."/>
            <person name="Clifton S."/>
            <person name="Chinwalla A.T."/>
            <person name="Mitreva M."/>
            <person name="Sodergren E."/>
            <person name="Weinstock G."/>
            <person name="Clifton S."/>
            <person name="Dooling D.J."/>
            <person name="Fulton B."/>
            <person name="Minx P."/>
            <person name="Pepin K.H."/>
            <person name="Johnson M."/>
            <person name="Bhonagiri V."/>
            <person name="Nash W.E."/>
            <person name="Mardis E.R."/>
            <person name="Wilson R.K."/>
        </authorList>
    </citation>
    <scope>NUCLEOTIDE SEQUENCE [LARGE SCALE GENOMIC DNA]</scope>
    <source>
        <strain evidence="12 13">ATCC 33806</strain>
    </source>
</reference>
<comment type="function">
    <text evidence="8">Part of the phosphoribosylformylglycinamidine synthase complex involved in the purines biosynthetic pathway. Catalyzes the ATP-dependent conversion of formylglycinamide ribonucleotide (FGAR) and glutamine to yield formylglycinamidine ribonucleotide (FGAM) and glutamate. The FGAM synthase complex is composed of three subunits. PurQ produces an ammonia molecule by converting glutamine to glutamate. PurL transfers the ammonia molecule to FGAR to form FGAM in an ATP-dependent manner. PurS interacts with PurQ and PurL and is thought to assist in the transfer of the ammonia molecule from PurQ to PurL.</text>
</comment>
<dbReference type="GO" id="GO:0005737">
    <property type="term" value="C:cytoplasm"/>
    <property type="evidence" value="ECO:0007669"/>
    <property type="project" value="UniProtKB-SubCell"/>
</dbReference>
<comment type="pathway">
    <text evidence="8">Purine metabolism; IMP biosynthesis via de novo pathway; 5-amino-1-(5-phospho-D-ribosyl)imidazole from N(2)-formyl-N(1)-(5-phospho-D-ribosyl)glycinamide: step 1/2.</text>
</comment>
<dbReference type="NCBIfam" id="TIGR01736">
    <property type="entry name" value="FGAM_synth_II"/>
    <property type="match status" value="1"/>
</dbReference>
<dbReference type="CDD" id="cd02203">
    <property type="entry name" value="PurL_repeat1"/>
    <property type="match status" value="1"/>
</dbReference>
<feature type="binding site" evidence="8">
    <location>
        <position position="141"/>
    </location>
    <ligand>
        <name>Mg(2+)</name>
        <dbReference type="ChEBI" id="CHEBI:18420"/>
        <label>2</label>
    </ligand>
</feature>
<keyword evidence="5 8" id="KW-0658">Purine biosynthesis</keyword>
<feature type="binding site" evidence="8">
    <location>
        <begin position="118"/>
        <end position="121"/>
    </location>
    <ligand>
        <name>substrate</name>
    </ligand>
</feature>
<dbReference type="GO" id="GO:0006189">
    <property type="term" value="P:'de novo' IMP biosynthetic process"/>
    <property type="evidence" value="ECO:0007669"/>
    <property type="project" value="UniProtKB-UniRule"/>
</dbReference>
<feature type="active site" description="Proton acceptor" evidence="8">
    <location>
        <position position="119"/>
    </location>
</feature>
<dbReference type="FunFam" id="3.30.1330.10:FF:000004">
    <property type="entry name" value="Phosphoribosylformylglycinamidine synthase subunit PurL"/>
    <property type="match status" value="1"/>
</dbReference>
<evidence type="ECO:0000256" key="7">
    <source>
        <dbReference type="ARBA" id="ARBA00022842"/>
    </source>
</evidence>
<evidence type="ECO:0000259" key="9">
    <source>
        <dbReference type="Pfam" id="PF00586"/>
    </source>
</evidence>
<comment type="caution">
    <text evidence="12">The sequence shown here is derived from an EMBL/GenBank/DDBJ whole genome shotgun (WGS) entry which is preliminary data.</text>
</comment>
<dbReference type="PANTHER" id="PTHR43555">
    <property type="entry name" value="PHOSPHORIBOSYLFORMYLGLYCINAMIDINE SYNTHASE SUBUNIT PURL"/>
    <property type="match status" value="1"/>
</dbReference>
<dbReference type="GO" id="GO:0005524">
    <property type="term" value="F:ATP binding"/>
    <property type="evidence" value="ECO:0007669"/>
    <property type="project" value="UniProtKB-UniRule"/>
</dbReference>
<keyword evidence="7 8" id="KW-0460">Magnesium</keyword>
<evidence type="ECO:0000256" key="3">
    <source>
        <dbReference type="ARBA" id="ARBA00022723"/>
    </source>
</evidence>
<evidence type="ECO:0000256" key="2">
    <source>
        <dbReference type="ARBA" id="ARBA00022598"/>
    </source>
</evidence>
<comment type="catalytic activity">
    <reaction evidence="8">
        <text>N(2)-formyl-N(1)-(5-phospho-beta-D-ribosyl)glycinamide + L-glutamine + ATP + H2O = 2-formamido-N(1)-(5-O-phospho-beta-D-ribosyl)acetamidine + L-glutamate + ADP + phosphate + H(+)</text>
        <dbReference type="Rhea" id="RHEA:17129"/>
        <dbReference type="ChEBI" id="CHEBI:15377"/>
        <dbReference type="ChEBI" id="CHEBI:15378"/>
        <dbReference type="ChEBI" id="CHEBI:29985"/>
        <dbReference type="ChEBI" id="CHEBI:30616"/>
        <dbReference type="ChEBI" id="CHEBI:43474"/>
        <dbReference type="ChEBI" id="CHEBI:58359"/>
        <dbReference type="ChEBI" id="CHEBI:147286"/>
        <dbReference type="ChEBI" id="CHEBI:147287"/>
        <dbReference type="ChEBI" id="CHEBI:456216"/>
        <dbReference type="EC" id="6.3.5.3"/>
    </reaction>
</comment>
<feature type="binding site" evidence="8">
    <location>
        <begin position="337"/>
        <end position="339"/>
    </location>
    <ligand>
        <name>substrate</name>
    </ligand>
</feature>
<gene>
    <name evidence="8 12" type="primary">purL</name>
    <name evidence="12" type="ORF">CORMATOL_02216</name>
</gene>
<dbReference type="AlphaFoldDB" id="C0E5E0"/>
<keyword evidence="1 8" id="KW-0963">Cytoplasm</keyword>
<evidence type="ECO:0000256" key="6">
    <source>
        <dbReference type="ARBA" id="ARBA00022840"/>
    </source>
</evidence>
<dbReference type="InterPro" id="IPR010074">
    <property type="entry name" value="PRibForGlyAmidine_synth_PurL"/>
</dbReference>
<feature type="binding site" evidence="8">
    <location>
        <position position="561"/>
    </location>
    <ligand>
        <name>Mg(2+)</name>
        <dbReference type="ChEBI" id="CHEBI:18420"/>
        <label>1</label>
    </ligand>
</feature>
<dbReference type="NCBIfam" id="NF002290">
    <property type="entry name" value="PRK01213.1"/>
    <property type="match status" value="1"/>
</dbReference>
<dbReference type="Gene3D" id="3.90.650.10">
    <property type="entry name" value="PurM-like C-terminal domain"/>
    <property type="match status" value="2"/>
</dbReference>
<evidence type="ECO:0000256" key="5">
    <source>
        <dbReference type="ARBA" id="ARBA00022755"/>
    </source>
</evidence>
<dbReference type="HAMAP" id="MF_00420">
    <property type="entry name" value="PurL_2"/>
    <property type="match status" value="1"/>
</dbReference>
<feature type="binding site" evidence="8">
    <location>
        <position position="293"/>
    </location>
    <ligand>
        <name>Mg(2+)</name>
        <dbReference type="ChEBI" id="CHEBI:18420"/>
        <label>2</label>
    </ligand>
</feature>
<dbReference type="InterPro" id="IPR010918">
    <property type="entry name" value="PurM-like_C_dom"/>
</dbReference>
<dbReference type="InterPro" id="IPR041609">
    <property type="entry name" value="PurL_linker"/>
</dbReference>
<accession>C0E5E0</accession>
<feature type="binding site" evidence="8">
    <location>
        <position position="563"/>
    </location>
    <ligand>
        <name>substrate</name>
    </ligand>
</feature>
<feature type="binding site" evidence="8">
    <location>
        <position position="523"/>
    </location>
    <ligand>
        <name>ATP</name>
        <dbReference type="ChEBI" id="CHEBI:30616"/>
    </ligand>
</feature>
<dbReference type="InterPro" id="IPR036921">
    <property type="entry name" value="PurM-like_N_sf"/>
</dbReference>